<evidence type="ECO:0000256" key="1">
    <source>
        <dbReference type="SAM" id="SignalP"/>
    </source>
</evidence>
<dbReference type="EMBL" id="RXLR01000010">
    <property type="protein sequence ID" value="TDH23652.1"/>
    <property type="molecule type" value="Genomic_DNA"/>
</dbReference>
<name>A0A4R5PE91_9MYCO</name>
<dbReference type="PROSITE" id="PS51257">
    <property type="entry name" value="PROKAR_LIPOPROTEIN"/>
    <property type="match status" value="1"/>
</dbReference>
<feature type="chain" id="PRO_5020194426" description="Lipoprotein" evidence="1">
    <location>
        <begin position="24"/>
        <end position="105"/>
    </location>
</feature>
<dbReference type="Proteomes" id="UP000295627">
    <property type="component" value="Unassembled WGS sequence"/>
</dbReference>
<evidence type="ECO:0008006" key="4">
    <source>
        <dbReference type="Google" id="ProtNLM"/>
    </source>
</evidence>
<keyword evidence="1" id="KW-0732">Signal</keyword>
<sequence length="105" mass="11074">MKPLVIVALVTIPLLAACSNAEATEAEQARCARAAAAAPEKYKNVRVPLELAVRSGIPAIVRVGDEQLLAAGELLADAEPCEIDGLSKAWHLDLRGWGQPPPPTQ</sequence>
<gene>
    <name evidence="2" type="ORF">EJ571_05115</name>
</gene>
<proteinExistence type="predicted"/>
<organism evidence="2 3">
    <name type="scientific">Mycobacteroides franklinii</name>
    <dbReference type="NCBI Taxonomy" id="948102"/>
    <lineage>
        <taxon>Bacteria</taxon>
        <taxon>Bacillati</taxon>
        <taxon>Actinomycetota</taxon>
        <taxon>Actinomycetes</taxon>
        <taxon>Mycobacteriales</taxon>
        <taxon>Mycobacteriaceae</taxon>
        <taxon>Mycobacteroides</taxon>
    </lineage>
</organism>
<comment type="caution">
    <text evidence="2">The sequence shown here is derived from an EMBL/GenBank/DDBJ whole genome shotgun (WGS) entry which is preliminary data.</text>
</comment>
<dbReference type="RefSeq" id="WP_078334741.1">
    <property type="nucleotide sequence ID" value="NZ_MAFQ01000008.1"/>
</dbReference>
<evidence type="ECO:0000313" key="2">
    <source>
        <dbReference type="EMBL" id="TDH23652.1"/>
    </source>
</evidence>
<evidence type="ECO:0000313" key="3">
    <source>
        <dbReference type="Proteomes" id="UP000295627"/>
    </source>
</evidence>
<reference evidence="2 3" key="1">
    <citation type="journal article" date="2019" name="Sci. Rep.">
        <title>Extended insight into the Mycobacterium chelonae-abscessus complex through whole genome sequencing of Mycobacterium salmoniphilum outbreak and Mycobacterium salmoniphilum-like strains.</title>
        <authorList>
            <person name="Behra P.R.K."/>
            <person name="Das S."/>
            <person name="Pettersson B.M.F."/>
            <person name="Shirreff L."/>
            <person name="DuCote T."/>
            <person name="Jacobsson K.G."/>
            <person name="Ennis D.G."/>
            <person name="Kirsebom L.A."/>
        </authorList>
    </citation>
    <scope>NUCLEOTIDE SEQUENCE [LARGE SCALE GENOMIC DNA]</scope>
    <source>
        <strain evidence="2 3">DSM 45524</strain>
    </source>
</reference>
<dbReference type="AlphaFoldDB" id="A0A4R5PE91"/>
<protein>
    <recommendedName>
        <fullName evidence="4">Lipoprotein</fullName>
    </recommendedName>
</protein>
<accession>A0A4R5PE91</accession>
<feature type="signal peptide" evidence="1">
    <location>
        <begin position="1"/>
        <end position="23"/>
    </location>
</feature>